<evidence type="ECO:0000256" key="1">
    <source>
        <dbReference type="ARBA" id="ARBA00004123"/>
    </source>
</evidence>
<feature type="domain" description="C2H2-type" evidence="9">
    <location>
        <begin position="501"/>
        <end position="529"/>
    </location>
</feature>
<comment type="subcellular location">
    <subcellularLocation>
        <location evidence="1">Nucleus</location>
    </subcellularLocation>
</comment>
<dbReference type="AlphaFoldDB" id="A0A833S243"/>
<reference evidence="10" key="1">
    <citation type="submission" date="2019-11" db="EMBL/GenBank/DDBJ databases">
        <title>The nuclear and mitochondrial genomes of Frieseomelitta varia - a highly eusocial stingless bee (Meliponini) with a permanently sterile worker caste.</title>
        <authorList>
            <person name="Freitas F.C.P."/>
            <person name="Lourenco A.P."/>
            <person name="Nunes F.M.F."/>
            <person name="Paschoal A.R."/>
            <person name="Abreu F.C.P."/>
            <person name="Barbin F.O."/>
            <person name="Bataglia L."/>
            <person name="Cardoso-Junior C.A.M."/>
            <person name="Cervoni M.S."/>
            <person name="Silva S.R."/>
            <person name="Dalarmi F."/>
            <person name="Del Lama M.A."/>
            <person name="Depintor T.S."/>
            <person name="Ferreira K.M."/>
            <person name="Goria P.S."/>
            <person name="Jaskot M.C."/>
            <person name="Lago D.C."/>
            <person name="Luna-Lucena D."/>
            <person name="Moda L.M."/>
            <person name="Nascimento L."/>
            <person name="Pedrino M."/>
            <person name="Rabico F.O."/>
            <person name="Sanches F.C."/>
            <person name="Santos D.E."/>
            <person name="Santos C.G."/>
            <person name="Vieira J."/>
            <person name="Lopes T.F."/>
            <person name="Barchuk A.R."/>
            <person name="Hartfelder K."/>
            <person name="Simoes Z.L.P."/>
            <person name="Bitondi M.M.G."/>
            <person name="Pinheiro D.G."/>
        </authorList>
    </citation>
    <scope>NUCLEOTIDE SEQUENCE</scope>
    <source>
        <strain evidence="10">USP_RPSP 00005682</strain>
        <tissue evidence="10">Whole individual</tissue>
    </source>
</reference>
<protein>
    <recommendedName>
        <fullName evidence="9">C2H2-type domain-containing protein</fullName>
    </recommendedName>
</protein>
<dbReference type="GO" id="GO:0000981">
    <property type="term" value="F:DNA-binding transcription factor activity, RNA polymerase II-specific"/>
    <property type="evidence" value="ECO:0007669"/>
    <property type="project" value="TreeGrafter"/>
</dbReference>
<feature type="compositionally biased region" description="Basic residues" evidence="8">
    <location>
        <begin position="227"/>
        <end position="246"/>
    </location>
</feature>
<keyword evidence="2" id="KW-0479">Metal-binding</keyword>
<keyword evidence="5" id="KW-0862">Zinc</keyword>
<evidence type="ECO:0000256" key="6">
    <source>
        <dbReference type="ARBA" id="ARBA00023242"/>
    </source>
</evidence>
<feature type="region of interest" description="Disordered" evidence="8">
    <location>
        <begin position="137"/>
        <end position="157"/>
    </location>
</feature>
<evidence type="ECO:0000256" key="4">
    <source>
        <dbReference type="ARBA" id="ARBA00022771"/>
    </source>
</evidence>
<dbReference type="PROSITE" id="PS50157">
    <property type="entry name" value="ZINC_FINGER_C2H2_2"/>
    <property type="match status" value="6"/>
</dbReference>
<evidence type="ECO:0000256" key="8">
    <source>
        <dbReference type="SAM" id="MobiDB-lite"/>
    </source>
</evidence>
<feature type="domain" description="C2H2-type" evidence="9">
    <location>
        <begin position="558"/>
        <end position="585"/>
    </location>
</feature>
<accession>A0A833S243</accession>
<feature type="domain" description="C2H2-type" evidence="9">
    <location>
        <begin position="273"/>
        <end position="295"/>
    </location>
</feature>
<dbReference type="GO" id="GO:0005634">
    <property type="term" value="C:nucleus"/>
    <property type="evidence" value="ECO:0007669"/>
    <property type="project" value="UniProtKB-SubCell"/>
</dbReference>
<dbReference type="PANTHER" id="PTHR24394:SF44">
    <property type="entry name" value="ZINC FINGER PROTEIN 271-LIKE"/>
    <property type="match status" value="1"/>
</dbReference>
<evidence type="ECO:0000256" key="5">
    <source>
        <dbReference type="ARBA" id="ARBA00022833"/>
    </source>
</evidence>
<evidence type="ECO:0000259" key="9">
    <source>
        <dbReference type="PROSITE" id="PS50157"/>
    </source>
</evidence>
<dbReference type="PANTHER" id="PTHR24394">
    <property type="entry name" value="ZINC FINGER PROTEIN"/>
    <property type="match status" value="1"/>
</dbReference>
<dbReference type="Gene3D" id="3.30.160.60">
    <property type="entry name" value="Classic Zinc Finger"/>
    <property type="match status" value="6"/>
</dbReference>
<dbReference type="FunFam" id="3.30.160.60:FF:001963">
    <property type="entry name" value="Replication initiator 1"/>
    <property type="match status" value="1"/>
</dbReference>
<dbReference type="GO" id="GO:0008270">
    <property type="term" value="F:zinc ion binding"/>
    <property type="evidence" value="ECO:0007669"/>
    <property type="project" value="UniProtKB-KW"/>
</dbReference>
<organism evidence="10 11">
    <name type="scientific">Frieseomelitta varia</name>
    <dbReference type="NCBI Taxonomy" id="561572"/>
    <lineage>
        <taxon>Eukaryota</taxon>
        <taxon>Metazoa</taxon>
        <taxon>Ecdysozoa</taxon>
        <taxon>Arthropoda</taxon>
        <taxon>Hexapoda</taxon>
        <taxon>Insecta</taxon>
        <taxon>Pterygota</taxon>
        <taxon>Neoptera</taxon>
        <taxon>Endopterygota</taxon>
        <taxon>Hymenoptera</taxon>
        <taxon>Apocrita</taxon>
        <taxon>Aculeata</taxon>
        <taxon>Apoidea</taxon>
        <taxon>Anthophila</taxon>
        <taxon>Apidae</taxon>
        <taxon>Frieseomelitta</taxon>
    </lineage>
</organism>
<evidence type="ECO:0000256" key="7">
    <source>
        <dbReference type="PROSITE-ProRule" id="PRU00042"/>
    </source>
</evidence>
<dbReference type="FunFam" id="3.30.160.60:FF:000557">
    <property type="entry name" value="zinc finger and SCAN domain-containing protein 29"/>
    <property type="match status" value="1"/>
</dbReference>
<dbReference type="PROSITE" id="PS00028">
    <property type="entry name" value="ZINC_FINGER_C2H2_1"/>
    <property type="match status" value="6"/>
</dbReference>
<dbReference type="SMART" id="SM00355">
    <property type="entry name" value="ZnF_C2H2"/>
    <property type="match status" value="7"/>
</dbReference>
<dbReference type="Pfam" id="PF00096">
    <property type="entry name" value="zf-C2H2"/>
    <property type="match status" value="4"/>
</dbReference>
<dbReference type="EMBL" id="WNWW01000759">
    <property type="protein sequence ID" value="KAF3422182.1"/>
    <property type="molecule type" value="Genomic_DNA"/>
</dbReference>
<feature type="domain" description="C2H2-type" evidence="9">
    <location>
        <begin position="530"/>
        <end position="557"/>
    </location>
</feature>
<dbReference type="FunFam" id="3.30.160.60:FF:002343">
    <property type="entry name" value="Zinc finger protein 33A"/>
    <property type="match status" value="1"/>
</dbReference>
<gene>
    <name evidence="10" type="ORF">E2986_11694</name>
</gene>
<dbReference type="Proteomes" id="UP000655588">
    <property type="component" value="Unassembled WGS sequence"/>
</dbReference>
<dbReference type="InterPro" id="IPR013087">
    <property type="entry name" value="Znf_C2H2_type"/>
</dbReference>
<dbReference type="InterPro" id="IPR036236">
    <property type="entry name" value="Znf_C2H2_sf"/>
</dbReference>
<comment type="caution">
    <text evidence="10">The sequence shown here is derived from an EMBL/GenBank/DDBJ whole genome shotgun (WGS) entry which is preliminary data.</text>
</comment>
<feature type="domain" description="C2H2-type" evidence="9">
    <location>
        <begin position="586"/>
        <end position="613"/>
    </location>
</feature>
<keyword evidence="6" id="KW-0539">Nucleus</keyword>
<dbReference type="FunFam" id="3.30.160.60:FF:000671">
    <property type="entry name" value="Zinc finger protein 26"/>
    <property type="match status" value="1"/>
</dbReference>
<sequence>MNRSILDFHRQRKLAFTDGKEIILEEILFHQQSSQMNMEVTTEEAQAVLLEGMEGTQYITIQRADGEPLSKSVPLLTLNGELISEGMVVDMINAGVGTDYGAATQYYETEDLLQHDLTEEDRRLAAALVAVQLQQQQKQQHLHSQSQHDDPTLPDVSHLETLTPVNTYSIQTVPEPNAPPVYPTLQPFKRIPHNVKQEFINVKSEYDVDVSAESSEDATPNSGPKRSLPHKKRIPRKLKQQTKRSSTRKDSGRINADAMNGNSASGDIQTHVFKCELCSSRFSSQLKFFEHLKVHYEPVKQETRIAQATNTNITISVSESVQNLENTVIEEFSEPEDLMEGIRGVVEETGAHIDDETESPLSTVNNESPLWTITDVTEHVHRDHVKPSAINDHGMHDKDKSDIPQTAKKKKILKARKSNDELTCPQCDRSFHHKNSLVYHMRSHSGERPHQCEVCGKSFFAASALKVRQLFGHRTLIGYYGLNICYGLNVHKRLHSGDKPYKCEECGRHFRQCGDLKYHSTSIHSEQKQYQCEYCGKDFARKYSLIVHRRIHTGEKNYRCEYCNKTFRASSYLQNHRRIHTGEKPHQCAVCGKPFRVRSDMKRHMHTHTRGRSERAMNRVKTVEEVGDKGSQAKTIQDLVRDLKLEVEATGVVEIIPPDDNPESILPHAGGPTLEYTVTTTPDANLDRDPLKAVVRAENM</sequence>
<name>A0A833S243_9HYME</name>
<evidence type="ECO:0000256" key="2">
    <source>
        <dbReference type="ARBA" id="ARBA00022723"/>
    </source>
</evidence>
<feature type="domain" description="C2H2-type" evidence="9">
    <location>
        <begin position="422"/>
        <end position="449"/>
    </location>
</feature>
<dbReference type="SUPFAM" id="SSF57667">
    <property type="entry name" value="beta-beta-alpha zinc fingers"/>
    <property type="match status" value="3"/>
</dbReference>
<keyword evidence="3" id="KW-0677">Repeat</keyword>
<evidence type="ECO:0000256" key="3">
    <source>
        <dbReference type="ARBA" id="ARBA00022737"/>
    </source>
</evidence>
<evidence type="ECO:0000313" key="11">
    <source>
        <dbReference type="Proteomes" id="UP000655588"/>
    </source>
</evidence>
<keyword evidence="11" id="KW-1185">Reference proteome</keyword>
<keyword evidence="4 7" id="KW-0863">Zinc-finger</keyword>
<evidence type="ECO:0000313" key="10">
    <source>
        <dbReference type="EMBL" id="KAF3422182.1"/>
    </source>
</evidence>
<feature type="region of interest" description="Disordered" evidence="8">
    <location>
        <begin position="211"/>
        <end position="262"/>
    </location>
</feature>
<proteinExistence type="predicted"/>
<dbReference type="FunFam" id="3.30.160.60:FF:000446">
    <property type="entry name" value="Zinc finger protein"/>
    <property type="match status" value="2"/>
</dbReference>